<name>A0A8J4YEQ2_CHIOP</name>
<dbReference type="PANTHER" id="PTHR11905">
    <property type="entry name" value="ADAM A DISINTEGRIN AND METALLOPROTEASE DOMAIN"/>
    <property type="match status" value="1"/>
</dbReference>
<dbReference type="AlphaFoldDB" id="A0A8J4YEQ2"/>
<dbReference type="GO" id="GO:0008237">
    <property type="term" value="F:metallopeptidase activity"/>
    <property type="evidence" value="ECO:0007669"/>
    <property type="project" value="UniProtKB-KW"/>
</dbReference>
<evidence type="ECO:0000313" key="2">
    <source>
        <dbReference type="EMBL" id="KAG0722834.1"/>
    </source>
</evidence>
<organism evidence="2 3">
    <name type="scientific">Chionoecetes opilio</name>
    <name type="common">Atlantic snow crab</name>
    <name type="synonym">Cancer opilio</name>
    <dbReference type="NCBI Taxonomy" id="41210"/>
    <lineage>
        <taxon>Eukaryota</taxon>
        <taxon>Metazoa</taxon>
        <taxon>Ecdysozoa</taxon>
        <taxon>Arthropoda</taxon>
        <taxon>Crustacea</taxon>
        <taxon>Multicrustacea</taxon>
        <taxon>Malacostraca</taxon>
        <taxon>Eumalacostraca</taxon>
        <taxon>Eucarida</taxon>
        <taxon>Decapoda</taxon>
        <taxon>Pleocyemata</taxon>
        <taxon>Brachyura</taxon>
        <taxon>Eubrachyura</taxon>
        <taxon>Majoidea</taxon>
        <taxon>Majidae</taxon>
        <taxon>Chionoecetes</taxon>
    </lineage>
</organism>
<dbReference type="OrthoDB" id="5951731at2759"/>
<evidence type="ECO:0000313" key="3">
    <source>
        <dbReference type="Proteomes" id="UP000770661"/>
    </source>
</evidence>
<reference evidence="2" key="1">
    <citation type="submission" date="2020-07" db="EMBL/GenBank/DDBJ databases">
        <title>The High-quality genome of the commercially important snow crab, Chionoecetes opilio.</title>
        <authorList>
            <person name="Jeong J.-H."/>
            <person name="Ryu S."/>
        </authorList>
    </citation>
    <scope>NUCLEOTIDE SEQUENCE</scope>
    <source>
        <strain evidence="2">MADBK_172401_WGS</strain>
        <tissue evidence="2">Digestive gland</tissue>
    </source>
</reference>
<sequence length="107" mass="11694">MEVTTSARPEGEVAGLCHYQGEVRGRKGSWAALSTCHGVSGVVFDGEELHYVERVPESPAAVTSPHYVFKHSHVIPQNLSCGKNCLVTQGSLIQCEIYSMTKRSPDY</sequence>
<dbReference type="GO" id="GO:0006509">
    <property type="term" value="P:membrane protein ectodomain proteolysis"/>
    <property type="evidence" value="ECO:0007669"/>
    <property type="project" value="TreeGrafter"/>
</dbReference>
<dbReference type="PANTHER" id="PTHR11905:SF159">
    <property type="entry name" value="ADAM METALLOPROTEASE"/>
    <property type="match status" value="1"/>
</dbReference>
<accession>A0A8J4YEQ2</accession>
<evidence type="ECO:0000256" key="1">
    <source>
        <dbReference type="ARBA" id="ARBA00023049"/>
    </source>
</evidence>
<keyword evidence="1" id="KW-0378">Hydrolase</keyword>
<keyword evidence="1" id="KW-0482">Metalloprotease</keyword>
<gene>
    <name evidence="2" type="primary">ADAM22</name>
    <name evidence="2" type="ORF">GWK47_043789</name>
</gene>
<comment type="caution">
    <text evidence="2">The sequence shown here is derived from an EMBL/GenBank/DDBJ whole genome shotgun (WGS) entry which is preliminary data.</text>
</comment>
<keyword evidence="1" id="KW-0645">Protease</keyword>
<dbReference type="Proteomes" id="UP000770661">
    <property type="component" value="Unassembled WGS sequence"/>
</dbReference>
<proteinExistence type="predicted"/>
<keyword evidence="3" id="KW-1185">Reference proteome</keyword>
<dbReference type="EMBL" id="JACEEZ010009020">
    <property type="protein sequence ID" value="KAG0722834.1"/>
    <property type="molecule type" value="Genomic_DNA"/>
</dbReference>
<protein>
    <submittedName>
        <fullName evidence="2">Disintegrin and metalloproteinase domain-containing protein 22</fullName>
    </submittedName>
</protein>